<organism evidence="2 3">
    <name type="scientific">Paenarthrobacter ureafaciens</name>
    <dbReference type="NCBI Taxonomy" id="37931"/>
    <lineage>
        <taxon>Bacteria</taxon>
        <taxon>Bacillati</taxon>
        <taxon>Actinomycetota</taxon>
        <taxon>Actinomycetes</taxon>
        <taxon>Micrococcales</taxon>
        <taxon>Micrococcaceae</taxon>
        <taxon>Paenarthrobacter</taxon>
    </lineage>
</organism>
<sequence length="246" mass="26976">MSNSPKILVLLLLIVSVSGVASCAANPDAGQLSGSHQVSQLVGQNSNDAYADIAPDQIRQAGTEVDFLWDPKDPFYGFNKYPVVARVHIDSIDGGRTSSPVSEQPVFPQTFGKMSVREVYKGDLTPGTQLAYSRVGGTVTYDDYWNSLNKEQQEKILQLNRGQKPTDSKYVQAKITDDIDIEVGKEYVALLLPQASKDNSHSEYAITGYQFGLREIRGTGSDSTILNNETHAWEGLSTMVEVPSQR</sequence>
<reference evidence="2" key="1">
    <citation type="submission" date="2022-07" db="EMBL/GenBank/DDBJ databases">
        <authorList>
            <person name="Wu T."/>
        </authorList>
    </citation>
    <scope>NUCLEOTIDE SEQUENCE</scope>
    <source>
        <strain evidence="2">SD-1</strain>
    </source>
</reference>
<keyword evidence="1" id="KW-0732">Signal</keyword>
<dbReference type="AlphaFoldDB" id="A0AAX3EN46"/>
<proteinExistence type="predicted"/>
<gene>
    <name evidence="2" type="ORF">NL394_04605</name>
</gene>
<dbReference type="PROSITE" id="PS51257">
    <property type="entry name" value="PROKAR_LIPOPROTEIN"/>
    <property type="match status" value="1"/>
</dbReference>
<dbReference type="RefSeq" id="WP_021474279.1">
    <property type="nucleotide sequence ID" value="NZ_BDMH01000043.1"/>
</dbReference>
<evidence type="ECO:0000313" key="3">
    <source>
        <dbReference type="Proteomes" id="UP001163293"/>
    </source>
</evidence>
<dbReference type="Proteomes" id="UP001163293">
    <property type="component" value="Chromosome"/>
</dbReference>
<feature type="signal peptide" evidence="1">
    <location>
        <begin position="1"/>
        <end position="21"/>
    </location>
</feature>
<protein>
    <recommendedName>
        <fullName evidence="4">Lipoprotein</fullName>
    </recommendedName>
</protein>
<accession>A0AAX3EN46</accession>
<evidence type="ECO:0000256" key="1">
    <source>
        <dbReference type="SAM" id="SignalP"/>
    </source>
</evidence>
<name>A0AAX3EN46_PAEUR</name>
<keyword evidence="3" id="KW-1185">Reference proteome</keyword>
<evidence type="ECO:0000313" key="2">
    <source>
        <dbReference type="EMBL" id="UYV98514.1"/>
    </source>
</evidence>
<dbReference type="EMBL" id="CP101185">
    <property type="protein sequence ID" value="UYV98514.1"/>
    <property type="molecule type" value="Genomic_DNA"/>
</dbReference>
<evidence type="ECO:0008006" key="4">
    <source>
        <dbReference type="Google" id="ProtNLM"/>
    </source>
</evidence>
<feature type="chain" id="PRO_5043634780" description="Lipoprotein" evidence="1">
    <location>
        <begin position="22"/>
        <end position="246"/>
    </location>
</feature>